<reference evidence="2" key="1">
    <citation type="submission" date="2016-10" db="EMBL/GenBank/DDBJ databases">
        <authorList>
            <person name="Varghese N."/>
            <person name="Submissions S."/>
        </authorList>
    </citation>
    <scope>NUCLEOTIDE SEQUENCE [LARGE SCALE GENOMIC DNA]</scope>
    <source>
        <strain evidence="2">DSM 16995</strain>
    </source>
</reference>
<dbReference type="Proteomes" id="UP000199053">
    <property type="component" value="Unassembled WGS sequence"/>
</dbReference>
<sequence>MFEVRNQRDTLSLQPKLATNIPMVGADMICSRTSRAKSSCMPSTCSQISQARPGLKVLTIGHVTQPDMNDNTRLEPCLMHGKFNRNIIAGKRGTESEKSFRSDPLPFHSQTVLLQLTVRLIRNSHFNKPFFQSRLEVNLSK</sequence>
<keyword evidence="2" id="KW-1185">Reference proteome</keyword>
<dbReference type="EMBL" id="FNGA01000005">
    <property type="protein sequence ID" value="SDL53158.1"/>
    <property type="molecule type" value="Genomic_DNA"/>
</dbReference>
<proteinExistence type="predicted"/>
<evidence type="ECO:0000313" key="2">
    <source>
        <dbReference type="Proteomes" id="UP000199053"/>
    </source>
</evidence>
<evidence type="ECO:0000313" key="1">
    <source>
        <dbReference type="EMBL" id="SDL53158.1"/>
    </source>
</evidence>
<dbReference type="AlphaFoldDB" id="A0A1G9KTS5"/>
<organism evidence="1 2">
    <name type="scientific">Maridesulfovibrio ferrireducens</name>
    <dbReference type="NCBI Taxonomy" id="246191"/>
    <lineage>
        <taxon>Bacteria</taxon>
        <taxon>Pseudomonadati</taxon>
        <taxon>Thermodesulfobacteriota</taxon>
        <taxon>Desulfovibrionia</taxon>
        <taxon>Desulfovibrionales</taxon>
        <taxon>Desulfovibrionaceae</taxon>
        <taxon>Maridesulfovibrio</taxon>
    </lineage>
</organism>
<name>A0A1G9KTS5_9BACT</name>
<accession>A0A1G9KTS5</accession>
<protein>
    <submittedName>
        <fullName evidence="1">Uncharacterized protein</fullName>
    </submittedName>
</protein>
<gene>
    <name evidence="1" type="ORF">SAMN05660337_3213</name>
</gene>